<evidence type="ECO:0000256" key="1">
    <source>
        <dbReference type="SAM" id="MobiDB-lite"/>
    </source>
</evidence>
<name>A0ABQ4BJB2_9ACTN</name>
<feature type="region of interest" description="Disordered" evidence="1">
    <location>
        <begin position="1"/>
        <end position="20"/>
    </location>
</feature>
<evidence type="ECO:0000313" key="2">
    <source>
        <dbReference type="EMBL" id="GIE70764.1"/>
    </source>
</evidence>
<gene>
    <name evidence="2" type="ORF">Apa02nite_068720</name>
</gene>
<dbReference type="Proteomes" id="UP000624709">
    <property type="component" value="Unassembled WGS sequence"/>
</dbReference>
<protein>
    <submittedName>
        <fullName evidence="2">Uncharacterized protein</fullName>
    </submittedName>
</protein>
<accession>A0ABQ4BJB2</accession>
<sequence>MFLNRSRPTVHLDHQPGHPALTPSPLTIRLRHVDIELAKLAARPRTETILGAIDFWLDRRLKLRPGAEGGAR</sequence>
<keyword evidence="3" id="KW-1185">Reference proteome</keyword>
<dbReference type="EMBL" id="BOMS01000110">
    <property type="protein sequence ID" value="GIE70764.1"/>
    <property type="molecule type" value="Genomic_DNA"/>
</dbReference>
<proteinExistence type="predicted"/>
<comment type="caution">
    <text evidence="2">The sequence shown here is derived from an EMBL/GenBank/DDBJ whole genome shotgun (WGS) entry which is preliminary data.</text>
</comment>
<evidence type="ECO:0000313" key="3">
    <source>
        <dbReference type="Proteomes" id="UP000624709"/>
    </source>
</evidence>
<organism evidence="2 3">
    <name type="scientific">Actinoplanes palleronii</name>
    <dbReference type="NCBI Taxonomy" id="113570"/>
    <lineage>
        <taxon>Bacteria</taxon>
        <taxon>Bacillati</taxon>
        <taxon>Actinomycetota</taxon>
        <taxon>Actinomycetes</taxon>
        <taxon>Micromonosporales</taxon>
        <taxon>Micromonosporaceae</taxon>
        <taxon>Actinoplanes</taxon>
    </lineage>
</organism>
<reference evidence="2 3" key="1">
    <citation type="submission" date="2021-01" db="EMBL/GenBank/DDBJ databases">
        <title>Whole genome shotgun sequence of Actinoplanes palleronii NBRC 14916.</title>
        <authorList>
            <person name="Komaki H."/>
            <person name="Tamura T."/>
        </authorList>
    </citation>
    <scope>NUCLEOTIDE SEQUENCE [LARGE SCALE GENOMIC DNA]</scope>
    <source>
        <strain evidence="2 3">NBRC 14916</strain>
    </source>
</reference>
<dbReference type="RefSeq" id="WP_203828763.1">
    <property type="nucleotide sequence ID" value="NZ_BAAATY010000018.1"/>
</dbReference>